<gene>
    <name evidence="9" type="ORF">METZ01_LOCUS306761</name>
</gene>
<protein>
    <recommendedName>
        <fullName evidence="8">Uracil-DNA glycosylase-like domain-containing protein</fullName>
    </recommendedName>
</protein>
<dbReference type="InterPro" id="IPR036895">
    <property type="entry name" value="Uracil-DNA_glycosylase-like_sf"/>
</dbReference>
<evidence type="ECO:0000313" key="9">
    <source>
        <dbReference type="EMBL" id="SVC53907.1"/>
    </source>
</evidence>
<dbReference type="SUPFAM" id="SSF52141">
    <property type="entry name" value="Uracil-DNA glycosylase-like"/>
    <property type="match status" value="1"/>
</dbReference>
<proteinExistence type="predicted"/>
<name>A0A382N1B1_9ZZZZ</name>
<dbReference type="GO" id="GO:0051539">
    <property type="term" value="F:4 iron, 4 sulfur cluster binding"/>
    <property type="evidence" value="ECO:0007669"/>
    <property type="project" value="UniProtKB-KW"/>
</dbReference>
<feature type="domain" description="Uracil-DNA glycosylase-like" evidence="8">
    <location>
        <begin position="35"/>
        <end position="154"/>
    </location>
</feature>
<dbReference type="SMART" id="SM00986">
    <property type="entry name" value="UDG"/>
    <property type="match status" value="1"/>
</dbReference>
<evidence type="ECO:0000259" key="8">
    <source>
        <dbReference type="SMART" id="SM00986"/>
    </source>
</evidence>
<dbReference type="Gene3D" id="3.40.470.10">
    <property type="entry name" value="Uracil-DNA glycosylase-like domain"/>
    <property type="match status" value="1"/>
</dbReference>
<dbReference type="PANTHER" id="PTHR33693:SF3">
    <property type="entry name" value="TYPE-5 URACIL-DNA GLYCOSYLASE"/>
    <property type="match status" value="1"/>
</dbReference>
<organism evidence="9">
    <name type="scientific">marine metagenome</name>
    <dbReference type="NCBI Taxonomy" id="408172"/>
    <lineage>
        <taxon>unclassified sequences</taxon>
        <taxon>metagenomes</taxon>
        <taxon>ecological metagenomes</taxon>
    </lineage>
</organism>
<keyword evidence="4" id="KW-0378">Hydrolase</keyword>
<dbReference type="Pfam" id="PF03167">
    <property type="entry name" value="UDG"/>
    <property type="match status" value="1"/>
</dbReference>
<dbReference type="GO" id="GO:0097506">
    <property type="term" value="F:deaminated base DNA N-glycosylase activity"/>
    <property type="evidence" value="ECO:0007669"/>
    <property type="project" value="UniProtKB-ARBA"/>
</dbReference>
<dbReference type="SMART" id="SM00987">
    <property type="entry name" value="UreE_C"/>
    <property type="match status" value="1"/>
</dbReference>
<keyword evidence="1" id="KW-0004">4Fe-4S</keyword>
<evidence type="ECO:0000256" key="7">
    <source>
        <dbReference type="ARBA" id="ARBA00023204"/>
    </source>
</evidence>
<accession>A0A382N1B1</accession>
<dbReference type="GO" id="GO:0006281">
    <property type="term" value="P:DNA repair"/>
    <property type="evidence" value="ECO:0007669"/>
    <property type="project" value="UniProtKB-KW"/>
</dbReference>
<keyword evidence="3" id="KW-0227">DNA damage</keyword>
<evidence type="ECO:0000256" key="4">
    <source>
        <dbReference type="ARBA" id="ARBA00022801"/>
    </source>
</evidence>
<evidence type="ECO:0000256" key="5">
    <source>
        <dbReference type="ARBA" id="ARBA00023004"/>
    </source>
</evidence>
<keyword evidence="6" id="KW-0411">Iron-sulfur</keyword>
<reference evidence="9" key="1">
    <citation type="submission" date="2018-05" db="EMBL/GenBank/DDBJ databases">
        <authorList>
            <person name="Lanie J.A."/>
            <person name="Ng W.-L."/>
            <person name="Kazmierczak K.M."/>
            <person name="Andrzejewski T.M."/>
            <person name="Davidsen T.M."/>
            <person name="Wayne K.J."/>
            <person name="Tettelin H."/>
            <person name="Glass J.I."/>
            <person name="Rusch D."/>
            <person name="Podicherti R."/>
            <person name="Tsui H.-C.T."/>
            <person name="Winkler M.E."/>
        </authorList>
    </citation>
    <scope>NUCLEOTIDE SEQUENCE</scope>
</reference>
<sequence>MVIEPDIHCQLCPRLATYREENRALYPEWYNGPVKSIGELNNELLILGLAPGLKGANRTGKPFLGDHAGKLLYPTLIKFGFAVGTSAGSSEGEVELRNCRIANAVRCVPPQNKPKGSEINACADFLRQELNYMPNLKVILALGTIAHNSALGVF</sequence>
<keyword evidence="5" id="KW-0408">Iron</keyword>
<evidence type="ECO:0000256" key="2">
    <source>
        <dbReference type="ARBA" id="ARBA00022723"/>
    </source>
</evidence>
<dbReference type="InterPro" id="IPR051536">
    <property type="entry name" value="UDG_Type-4/5"/>
</dbReference>
<evidence type="ECO:0000256" key="1">
    <source>
        <dbReference type="ARBA" id="ARBA00022485"/>
    </source>
</evidence>
<dbReference type="EMBL" id="UINC01096755">
    <property type="protein sequence ID" value="SVC53907.1"/>
    <property type="molecule type" value="Genomic_DNA"/>
</dbReference>
<dbReference type="AlphaFoldDB" id="A0A382N1B1"/>
<dbReference type="PANTHER" id="PTHR33693">
    <property type="entry name" value="TYPE-5 URACIL-DNA GLYCOSYLASE"/>
    <property type="match status" value="1"/>
</dbReference>
<evidence type="ECO:0000256" key="6">
    <source>
        <dbReference type="ARBA" id="ARBA00023014"/>
    </source>
</evidence>
<dbReference type="InterPro" id="IPR005122">
    <property type="entry name" value="Uracil-DNA_glycosylase-like"/>
</dbReference>
<keyword evidence="2" id="KW-0479">Metal-binding</keyword>
<feature type="non-terminal residue" evidence="9">
    <location>
        <position position="154"/>
    </location>
</feature>
<keyword evidence="7" id="KW-0234">DNA repair</keyword>
<dbReference type="GO" id="GO:0046872">
    <property type="term" value="F:metal ion binding"/>
    <property type="evidence" value="ECO:0007669"/>
    <property type="project" value="UniProtKB-KW"/>
</dbReference>
<evidence type="ECO:0000256" key="3">
    <source>
        <dbReference type="ARBA" id="ARBA00022763"/>
    </source>
</evidence>